<comment type="caution">
    <text evidence="4">The sequence shown here is derived from an EMBL/GenBank/DDBJ whole genome shotgun (WGS) entry which is preliminary data.</text>
</comment>
<name>A0A2N0QDQ7_9GLOM</name>
<dbReference type="Pfam" id="PF07534">
    <property type="entry name" value="TLD"/>
    <property type="match status" value="1"/>
</dbReference>
<feature type="transmembrane region" description="Helical" evidence="1">
    <location>
        <begin position="474"/>
        <end position="492"/>
    </location>
</feature>
<evidence type="ECO:0000256" key="1">
    <source>
        <dbReference type="SAM" id="Phobius"/>
    </source>
</evidence>
<dbReference type="Pfam" id="PF00651">
    <property type="entry name" value="BTB"/>
    <property type="match status" value="1"/>
</dbReference>
<reference evidence="4 5" key="2">
    <citation type="submission" date="2017-09" db="EMBL/GenBank/DDBJ databases">
        <title>Extensive intraspecific genome diversity in a model arbuscular mycorrhizal fungus.</title>
        <authorList>
            <person name="Chen E.C."/>
            <person name="Morin E."/>
            <person name="Beaudet D."/>
            <person name="Noel J."/>
            <person name="Ndikumana S."/>
            <person name="Charron P."/>
            <person name="St-Onge C."/>
            <person name="Giorgi J."/>
            <person name="Grigoriev I.V."/>
            <person name="Roux C."/>
            <person name="Martin F.M."/>
            <person name="Corradi N."/>
        </authorList>
    </citation>
    <scope>NUCLEOTIDE SEQUENCE [LARGE SCALE GENOMIC DNA]</scope>
    <source>
        <strain evidence="4 5">A5</strain>
    </source>
</reference>
<protein>
    <recommendedName>
        <fullName evidence="6">Kelch-like protein 17</fullName>
    </recommendedName>
</protein>
<dbReference type="PROSITE" id="PS50097">
    <property type="entry name" value="BTB"/>
    <property type="match status" value="1"/>
</dbReference>
<keyword evidence="1" id="KW-0812">Transmembrane</keyword>
<dbReference type="VEuPathDB" id="FungiDB:RhiirA1_451705"/>
<dbReference type="InterPro" id="IPR011705">
    <property type="entry name" value="BACK"/>
</dbReference>
<dbReference type="InterPro" id="IPR006571">
    <property type="entry name" value="TLDc_dom"/>
</dbReference>
<proteinExistence type="predicted"/>
<reference evidence="4 5" key="1">
    <citation type="submission" date="2016-04" db="EMBL/GenBank/DDBJ databases">
        <title>Genome analyses suggest a sexual origin of heterokaryosis in a supposedly ancient asexual fungus.</title>
        <authorList>
            <person name="Ropars J."/>
            <person name="Sedzielewska K."/>
            <person name="Noel J."/>
            <person name="Charron P."/>
            <person name="Farinelli L."/>
            <person name="Marton T."/>
            <person name="Kruger M."/>
            <person name="Pelin A."/>
            <person name="Brachmann A."/>
            <person name="Corradi N."/>
        </authorList>
    </citation>
    <scope>NUCLEOTIDE SEQUENCE [LARGE SCALE GENOMIC DNA]</scope>
    <source>
        <strain evidence="4 5">A5</strain>
    </source>
</reference>
<dbReference type="InterPro" id="IPR011333">
    <property type="entry name" value="SKP1/BTB/POZ_sf"/>
</dbReference>
<sequence length="493" mass="58237">MNYNHSSHISRDFSNLLKNPVGYNVKIKISQNSQKKEFRAHSIILCSRTKNFYGAFRETEYEDGIITFKKDNVSPLIFEVLLKYIYTGILAINNNSLVDIIVAAKDFGLPKVVEQLETHLHQNELAWKFPKDFISFQHDQFPNLSKYSLDWVCNHPKILFESKYFLKVKEDILIQLLKRDDLKLEEIEIWEYLIKWGIENTDYTLDDDLSRWLPLDFMKLESTLRNCIPHIRFFHMSPEDYIQTRTQFRNVIPEKLDDKIINYFFDSKSDHPFNEVPLRASNYPLDSNIIKAKDAALISSWIDRKQEKPYRIQEIPFEFKLIYRSSREGFDVCKFHEYCDNKGSTIVIIKVRDSREIIGGYNPLGWNDTNKYNETSYLLSYDKNVIYKTSNSFIFSITNKAIPILSRISSENEAIYCNKKMGPCFGLKDLFVNGDTGDCKRHSYEKKIIDIERFEIEEYEVFQIIEKRLSSDNFRYTNCSVIVFIVIFVIIII</sequence>
<dbReference type="SMART" id="SM00225">
    <property type="entry name" value="BTB"/>
    <property type="match status" value="1"/>
</dbReference>
<feature type="domain" description="TLDc" evidence="3">
    <location>
        <begin position="288"/>
        <end position="465"/>
    </location>
</feature>
<dbReference type="VEuPathDB" id="FungiDB:FUN_002008"/>
<organism evidence="4 5">
    <name type="scientific">Rhizophagus irregularis</name>
    <dbReference type="NCBI Taxonomy" id="588596"/>
    <lineage>
        <taxon>Eukaryota</taxon>
        <taxon>Fungi</taxon>
        <taxon>Fungi incertae sedis</taxon>
        <taxon>Mucoromycota</taxon>
        <taxon>Glomeromycotina</taxon>
        <taxon>Glomeromycetes</taxon>
        <taxon>Glomerales</taxon>
        <taxon>Glomeraceae</taxon>
        <taxon>Rhizophagus</taxon>
    </lineage>
</organism>
<dbReference type="PANTHER" id="PTHR45774:SF3">
    <property type="entry name" value="BTB (POZ) DOMAIN-CONTAINING 2B-RELATED"/>
    <property type="match status" value="1"/>
</dbReference>
<feature type="domain" description="BTB" evidence="2">
    <location>
        <begin position="23"/>
        <end position="94"/>
    </location>
</feature>
<dbReference type="PROSITE" id="PS51886">
    <property type="entry name" value="TLDC"/>
    <property type="match status" value="1"/>
</dbReference>
<gene>
    <name evidence="4" type="ORF">RhiirA5_493165</name>
</gene>
<evidence type="ECO:0000259" key="2">
    <source>
        <dbReference type="PROSITE" id="PS50097"/>
    </source>
</evidence>
<dbReference type="InterPro" id="IPR000210">
    <property type="entry name" value="BTB/POZ_dom"/>
</dbReference>
<keyword evidence="1" id="KW-0472">Membrane</keyword>
<evidence type="ECO:0000313" key="4">
    <source>
        <dbReference type="EMBL" id="PKC17183.1"/>
    </source>
</evidence>
<accession>A0A2N0QDQ7</accession>
<dbReference type="SMART" id="SM00584">
    <property type="entry name" value="TLDc"/>
    <property type="match status" value="1"/>
</dbReference>
<evidence type="ECO:0000313" key="5">
    <source>
        <dbReference type="Proteomes" id="UP000232722"/>
    </source>
</evidence>
<dbReference type="Gene3D" id="1.25.40.420">
    <property type="match status" value="1"/>
</dbReference>
<dbReference type="VEuPathDB" id="FungiDB:RhiirFUN_002055"/>
<evidence type="ECO:0008006" key="6">
    <source>
        <dbReference type="Google" id="ProtNLM"/>
    </source>
</evidence>
<dbReference type="Gene3D" id="3.30.710.10">
    <property type="entry name" value="Potassium Channel Kv1.1, Chain A"/>
    <property type="match status" value="1"/>
</dbReference>
<dbReference type="CDD" id="cd18186">
    <property type="entry name" value="BTB_POZ_ZBTB_KLHL-like"/>
    <property type="match status" value="1"/>
</dbReference>
<dbReference type="PANTHER" id="PTHR45774">
    <property type="entry name" value="BTB/POZ DOMAIN-CONTAINING"/>
    <property type="match status" value="1"/>
</dbReference>
<dbReference type="SUPFAM" id="SSF54695">
    <property type="entry name" value="POZ domain"/>
    <property type="match status" value="1"/>
</dbReference>
<evidence type="ECO:0000259" key="3">
    <source>
        <dbReference type="PROSITE" id="PS51886"/>
    </source>
</evidence>
<keyword evidence="1" id="KW-1133">Transmembrane helix</keyword>
<dbReference type="AlphaFoldDB" id="A0A2N0QDQ7"/>
<dbReference type="Proteomes" id="UP000232722">
    <property type="component" value="Unassembled WGS sequence"/>
</dbReference>
<dbReference type="Pfam" id="PF07707">
    <property type="entry name" value="BACK"/>
    <property type="match status" value="1"/>
</dbReference>
<dbReference type="EMBL" id="LLXJ01000023">
    <property type="protein sequence ID" value="PKC17183.1"/>
    <property type="molecule type" value="Genomic_DNA"/>
</dbReference>